<organism evidence="2 3">
    <name type="scientific">Bugula neritina</name>
    <name type="common">Brown bryozoan</name>
    <name type="synonym">Sertularia neritina</name>
    <dbReference type="NCBI Taxonomy" id="10212"/>
    <lineage>
        <taxon>Eukaryota</taxon>
        <taxon>Metazoa</taxon>
        <taxon>Spiralia</taxon>
        <taxon>Lophotrochozoa</taxon>
        <taxon>Bryozoa</taxon>
        <taxon>Gymnolaemata</taxon>
        <taxon>Cheilostomatida</taxon>
        <taxon>Flustrina</taxon>
        <taxon>Buguloidea</taxon>
        <taxon>Bugulidae</taxon>
        <taxon>Bugula</taxon>
    </lineage>
</organism>
<name>A0A7J7KTE9_BUGNE</name>
<comment type="caution">
    <text evidence="2">The sequence shown here is derived from an EMBL/GenBank/DDBJ whole genome shotgun (WGS) entry which is preliminary data.</text>
</comment>
<dbReference type="Proteomes" id="UP000593567">
    <property type="component" value="Unassembled WGS sequence"/>
</dbReference>
<dbReference type="AlphaFoldDB" id="A0A7J7KTE9"/>
<reference evidence="2" key="1">
    <citation type="submission" date="2020-06" db="EMBL/GenBank/DDBJ databases">
        <title>Draft genome of Bugula neritina, a colonial animal packing powerful symbionts and potential medicines.</title>
        <authorList>
            <person name="Rayko M."/>
        </authorList>
    </citation>
    <scope>NUCLEOTIDE SEQUENCE [LARGE SCALE GENOMIC DNA]</scope>
    <source>
        <strain evidence="2">Kwan_BN1</strain>
    </source>
</reference>
<evidence type="ECO:0000313" key="3">
    <source>
        <dbReference type="Proteomes" id="UP000593567"/>
    </source>
</evidence>
<accession>A0A7J7KTE9</accession>
<evidence type="ECO:0000313" key="2">
    <source>
        <dbReference type="EMBL" id="KAF6041490.1"/>
    </source>
</evidence>
<gene>
    <name evidence="2" type="ORF">EB796_000205</name>
</gene>
<sequence>MSKVTGARPIKYTTTTSSETTNAERVSKETSTIRPVTTIPTQVTLTISTSTQTTTAATTINTKQTKTASRETATQAVAEFTPLKLPTLSTKFSQILPFSKPTALLATMTTPFIIASLPTTATTLSTRLTAIPTTATTIPTTVTTSPTTTITMSTTVTTIPTTVTTVPTTVTTIPTTVTTIPTTVTKVPTTVTTVPITVTAIPTTVTEVPTTASTLPTYVTKLNLLTSVSSKQAASPTAQTTGILSTKSTRTTNQHSSPASLLNALLTTLSTPSQVTSIISPTTRLQPSETMIKPPVVFPPFYPPEFTKQAITTKSALSSTQQVAMTTTATTDTNDNVTIPWFKKFDSDWLIQQVNVSIKQRRGRVDYTKDWDLTNYTRMVEQLEKQHRTREKPWYQQDFKSILNKVNYTALAIKVENGTRDYNYTLEEKGRQIAKELFGDSHDPVPSADHDVNSDEGVVQPIYKEDSNAVDMNKTAESIARALQRVRNEYYNQS</sequence>
<keyword evidence="3" id="KW-1185">Reference proteome</keyword>
<evidence type="ECO:0000256" key="1">
    <source>
        <dbReference type="SAM" id="MobiDB-lite"/>
    </source>
</evidence>
<feature type="region of interest" description="Disordered" evidence="1">
    <location>
        <begin position="1"/>
        <end position="27"/>
    </location>
</feature>
<dbReference type="EMBL" id="VXIV02000037">
    <property type="protein sequence ID" value="KAF6041490.1"/>
    <property type="molecule type" value="Genomic_DNA"/>
</dbReference>
<proteinExistence type="predicted"/>
<protein>
    <submittedName>
        <fullName evidence="2">Uncharacterized protein</fullName>
    </submittedName>
</protein>